<feature type="transmembrane region" description="Helical" evidence="8">
    <location>
        <begin position="217"/>
        <end position="237"/>
    </location>
</feature>
<evidence type="ECO:0000313" key="9">
    <source>
        <dbReference type="EMBL" id="PQO28891.1"/>
    </source>
</evidence>
<feature type="transmembrane region" description="Helical" evidence="8">
    <location>
        <begin position="87"/>
        <end position="117"/>
    </location>
</feature>
<dbReference type="PANTHER" id="PTHR33908">
    <property type="entry name" value="MANNOSYLTRANSFERASE YKCB-RELATED"/>
    <property type="match status" value="1"/>
</dbReference>
<organism evidence="9 10">
    <name type="scientific">Blastopirellula marina</name>
    <dbReference type="NCBI Taxonomy" id="124"/>
    <lineage>
        <taxon>Bacteria</taxon>
        <taxon>Pseudomonadati</taxon>
        <taxon>Planctomycetota</taxon>
        <taxon>Planctomycetia</taxon>
        <taxon>Pirellulales</taxon>
        <taxon>Pirellulaceae</taxon>
        <taxon>Blastopirellula</taxon>
    </lineage>
</organism>
<evidence type="ECO:0008006" key="11">
    <source>
        <dbReference type="Google" id="ProtNLM"/>
    </source>
</evidence>
<comment type="caution">
    <text evidence="9">The sequence shown here is derived from an EMBL/GenBank/DDBJ whole genome shotgun (WGS) entry which is preliminary data.</text>
</comment>
<reference evidence="9 10" key="1">
    <citation type="submission" date="2018-02" db="EMBL/GenBank/DDBJ databases">
        <title>Comparative genomes isolates from brazilian mangrove.</title>
        <authorList>
            <person name="Araujo J.E."/>
            <person name="Taketani R.G."/>
            <person name="Silva M.C.P."/>
            <person name="Loureco M.V."/>
            <person name="Andreote F.D."/>
        </authorList>
    </citation>
    <scope>NUCLEOTIDE SEQUENCE [LARGE SCALE GENOMIC DNA]</scope>
    <source>
        <strain evidence="9 10">NAP PRIS-MGV</strain>
    </source>
</reference>
<feature type="transmembrane region" description="Helical" evidence="8">
    <location>
        <begin position="129"/>
        <end position="162"/>
    </location>
</feature>
<protein>
    <recommendedName>
        <fullName evidence="11">Glycosyltransferase RgtA/B/C/D-like domain-containing protein</fullName>
    </recommendedName>
</protein>
<evidence type="ECO:0000256" key="1">
    <source>
        <dbReference type="ARBA" id="ARBA00004651"/>
    </source>
</evidence>
<accession>A0A2S8F9R6</accession>
<dbReference type="EMBL" id="PUIB01000024">
    <property type="protein sequence ID" value="PQO28891.1"/>
    <property type="molecule type" value="Genomic_DNA"/>
</dbReference>
<feature type="transmembrane region" description="Helical" evidence="8">
    <location>
        <begin position="12"/>
        <end position="34"/>
    </location>
</feature>
<dbReference type="InterPro" id="IPR050297">
    <property type="entry name" value="LipidA_mod_glycosyltrf_83"/>
</dbReference>
<keyword evidence="2" id="KW-1003">Cell membrane</keyword>
<comment type="subcellular location">
    <subcellularLocation>
        <location evidence="1">Cell membrane</location>
        <topology evidence="1">Multi-pass membrane protein</topology>
    </subcellularLocation>
</comment>
<dbReference type="Proteomes" id="UP000239388">
    <property type="component" value="Unassembled WGS sequence"/>
</dbReference>
<dbReference type="GO" id="GO:0005886">
    <property type="term" value="C:plasma membrane"/>
    <property type="evidence" value="ECO:0007669"/>
    <property type="project" value="UniProtKB-SubCell"/>
</dbReference>
<keyword evidence="5 8" id="KW-0812">Transmembrane</keyword>
<keyword evidence="3" id="KW-0328">Glycosyltransferase</keyword>
<evidence type="ECO:0000256" key="5">
    <source>
        <dbReference type="ARBA" id="ARBA00022692"/>
    </source>
</evidence>
<evidence type="ECO:0000256" key="8">
    <source>
        <dbReference type="SAM" id="Phobius"/>
    </source>
</evidence>
<dbReference type="RefSeq" id="WP_105358224.1">
    <property type="nucleotide sequence ID" value="NZ_PUIB01000024.1"/>
</dbReference>
<dbReference type="PANTHER" id="PTHR33908:SF11">
    <property type="entry name" value="MEMBRANE PROTEIN"/>
    <property type="match status" value="1"/>
</dbReference>
<feature type="transmembrane region" description="Helical" evidence="8">
    <location>
        <begin position="457"/>
        <end position="479"/>
    </location>
</feature>
<keyword evidence="4" id="KW-0808">Transferase</keyword>
<sequence length="511" mass="56118">MIDNRFRHLDWVFYLVAGCLVLVHLAKSIAIFLAGQPAVVTDDLGYCLMAKSMVETSGETIFIPTEITPTHLEIIRPLGYPMVLATIFAVFGSFGLVAGIIANHLFLLGALWLMVYLIGDVTQSRIAQLILLAISIPAFASMAHANMLLCESCLVFLVAVFVTLLTKWEQSIGWLGTVGIGGICGVMSIVKPSSNFLLAIPLLLLCARLPKLGWRPCVSYGGILLLTYGLFLSPFLLRNYANYGELFLTKASDAAIFWSAYGDGQGALDLPPPTAEIVGDLPEVDYRNWQRVLDLHLKATEVPIEAYKILGVHGRHAILTHPGEFLKKIPTRLWISATVPGALPHLTWTVEEGFKAKVGYWQQPGGFAWFTHDDYVQANGFARVELPRTSQLSIFNYLSKISEVSWEKFPHILLVLTILGWIGLIVEPQTRSFGIIVLLTTICLLGTHAAVSPVGLFRYRICIELLQFVAIATAIGMLAKKLLSKYRTDSSAQKMTTLSGSTTPSPQAVVD</sequence>
<proteinExistence type="predicted"/>
<gene>
    <name evidence="9" type="ORF">C5Y98_24315</name>
</gene>
<feature type="transmembrane region" description="Helical" evidence="8">
    <location>
        <begin position="174"/>
        <end position="205"/>
    </location>
</feature>
<evidence type="ECO:0000256" key="2">
    <source>
        <dbReference type="ARBA" id="ARBA00022475"/>
    </source>
</evidence>
<keyword evidence="6 8" id="KW-1133">Transmembrane helix</keyword>
<dbReference type="GO" id="GO:0009103">
    <property type="term" value="P:lipopolysaccharide biosynthetic process"/>
    <property type="evidence" value="ECO:0007669"/>
    <property type="project" value="UniProtKB-ARBA"/>
</dbReference>
<name>A0A2S8F9R6_9BACT</name>
<feature type="transmembrane region" description="Helical" evidence="8">
    <location>
        <begin position="433"/>
        <end position="451"/>
    </location>
</feature>
<evidence type="ECO:0000256" key="3">
    <source>
        <dbReference type="ARBA" id="ARBA00022676"/>
    </source>
</evidence>
<dbReference type="GO" id="GO:0016763">
    <property type="term" value="F:pentosyltransferase activity"/>
    <property type="evidence" value="ECO:0007669"/>
    <property type="project" value="TreeGrafter"/>
</dbReference>
<evidence type="ECO:0000256" key="6">
    <source>
        <dbReference type="ARBA" id="ARBA00022989"/>
    </source>
</evidence>
<evidence type="ECO:0000313" key="10">
    <source>
        <dbReference type="Proteomes" id="UP000239388"/>
    </source>
</evidence>
<evidence type="ECO:0000256" key="7">
    <source>
        <dbReference type="ARBA" id="ARBA00023136"/>
    </source>
</evidence>
<evidence type="ECO:0000256" key="4">
    <source>
        <dbReference type="ARBA" id="ARBA00022679"/>
    </source>
</evidence>
<keyword evidence="7 8" id="KW-0472">Membrane</keyword>
<dbReference type="AlphaFoldDB" id="A0A2S8F9R6"/>